<keyword evidence="6 13" id="KW-0723">Serine/threonine-protein kinase</keyword>
<feature type="compositionally biased region" description="Polar residues" evidence="14">
    <location>
        <begin position="361"/>
        <end position="370"/>
    </location>
</feature>
<dbReference type="CDD" id="cd14125">
    <property type="entry name" value="STKc_CK1_delta_epsilon"/>
    <property type="match status" value="1"/>
</dbReference>
<evidence type="ECO:0000256" key="14">
    <source>
        <dbReference type="SAM" id="MobiDB-lite"/>
    </source>
</evidence>
<evidence type="ECO:0000256" key="6">
    <source>
        <dbReference type="ARBA" id="ARBA00022527"/>
    </source>
</evidence>
<reference evidence="16 17" key="1">
    <citation type="submission" date="2024-11" db="EMBL/GenBank/DDBJ databases">
        <title>A near-complete genome assembly of Cinchona calisaya.</title>
        <authorList>
            <person name="Lian D.C."/>
            <person name="Zhao X.W."/>
            <person name="Wei L."/>
        </authorList>
    </citation>
    <scope>NUCLEOTIDE SEQUENCE [LARGE SCALE GENOMIC DNA]</scope>
    <source>
        <tissue evidence="16">Nenye</tissue>
    </source>
</reference>
<feature type="compositionally biased region" description="Low complexity" evidence="14">
    <location>
        <begin position="448"/>
        <end position="457"/>
    </location>
</feature>
<dbReference type="PROSITE" id="PS50011">
    <property type="entry name" value="PROTEIN_KINASE_DOM"/>
    <property type="match status" value="1"/>
</dbReference>
<dbReference type="InterPro" id="IPR050235">
    <property type="entry name" value="CK1_Ser-Thr_kinase"/>
</dbReference>
<keyword evidence="17" id="KW-1185">Reference proteome</keyword>
<evidence type="ECO:0000256" key="8">
    <source>
        <dbReference type="ARBA" id="ARBA00022741"/>
    </source>
</evidence>
<dbReference type="EC" id="2.7.11.1" evidence="4"/>
<protein>
    <recommendedName>
        <fullName evidence="4">non-specific serine/threonine protein kinase</fullName>
        <ecNumber evidence="4">2.7.11.1</ecNumber>
    </recommendedName>
</protein>
<keyword evidence="5" id="KW-0963">Cytoplasm</keyword>
<dbReference type="Gene3D" id="1.10.510.10">
    <property type="entry name" value="Transferase(Phosphotransferase) domain 1"/>
    <property type="match status" value="1"/>
</dbReference>
<evidence type="ECO:0000256" key="5">
    <source>
        <dbReference type="ARBA" id="ARBA00022490"/>
    </source>
</evidence>
<evidence type="ECO:0000313" key="17">
    <source>
        <dbReference type="Proteomes" id="UP001630127"/>
    </source>
</evidence>
<keyword evidence="9" id="KW-0418">Kinase</keyword>
<feature type="binding site" evidence="12">
    <location>
        <position position="38"/>
    </location>
    <ligand>
        <name>ATP</name>
        <dbReference type="ChEBI" id="CHEBI:30616"/>
    </ligand>
</feature>
<evidence type="ECO:0000256" key="9">
    <source>
        <dbReference type="ARBA" id="ARBA00022777"/>
    </source>
</evidence>
<comment type="caution">
    <text evidence="16">The sequence shown here is derived from an EMBL/GenBank/DDBJ whole genome shotgun (WGS) entry which is preliminary data.</text>
</comment>
<dbReference type="Pfam" id="PF00069">
    <property type="entry name" value="Pkinase"/>
    <property type="match status" value="1"/>
</dbReference>
<comment type="function">
    <text evidence="11">Casein kinases are operationally defined by their preferential utilization of acidic proteins such as caseins as substrates. It can phosphorylate a large number of proteins.</text>
</comment>
<comment type="subcellular location">
    <subcellularLocation>
        <location evidence="1">Cytoplasm</location>
    </subcellularLocation>
</comment>
<comment type="subunit">
    <text evidence="3">Monomer.</text>
</comment>
<dbReference type="EMBL" id="JBJUIK010000002">
    <property type="protein sequence ID" value="KAL3535589.1"/>
    <property type="molecule type" value="Genomic_DNA"/>
</dbReference>
<sequence>MEPHVGNKYRLGRKIGSGSFGEIYLGTNIQTNEEVAIKLENVKTKHPQLLYESKLYRILQGGVGILNVRWFGVEGDYNVLVMDLLGPSLEDLFNFCSRKLSLKTVLMLADQMINRVEFVHSKSFLHRDIKPDNFLMGLGRRANQVYIIDFGLAKKYRDTSTHQHIPYRENKNLTGTARYASMNTHLGIEQSRRDDLESLGYVLVYFLRGSLPWQGLKAGTKKQKYEKISEKKVSTSIEALCRGYPTEFASYFHYCRSLRFEDKPDYAYLKKIFRDLFIREGFQFDYVFDWTILKYQQSQIAAPPSRAVGPSAGTSSGIPPAIPNFERLQGEEDGRQAGLSLADPSRRRSSGSLLNIGSLSKQKSPITNDSTSKEVGLSSSTYFGRSSGSLRRGAIAGNRETFTAGNDSDPTRSRTPEASPGTAQKISSGSGQRTSPLGGSSDLRHTSSGKNNSSSKNFESTLKGIENLRFDD</sequence>
<evidence type="ECO:0000256" key="13">
    <source>
        <dbReference type="RuleBase" id="RU000304"/>
    </source>
</evidence>
<evidence type="ECO:0000256" key="7">
    <source>
        <dbReference type="ARBA" id="ARBA00022679"/>
    </source>
</evidence>
<dbReference type="GO" id="GO:0004674">
    <property type="term" value="F:protein serine/threonine kinase activity"/>
    <property type="evidence" value="ECO:0007669"/>
    <property type="project" value="UniProtKB-KW"/>
</dbReference>
<keyword evidence="10 12" id="KW-0067">ATP-binding</keyword>
<evidence type="ECO:0000256" key="10">
    <source>
        <dbReference type="ARBA" id="ARBA00022840"/>
    </source>
</evidence>
<dbReference type="SMART" id="SM00220">
    <property type="entry name" value="S_TKc"/>
    <property type="match status" value="1"/>
</dbReference>
<evidence type="ECO:0000256" key="4">
    <source>
        <dbReference type="ARBA" id="ARBA00012513"/>
    </source>
</evidence>
<dbReference type="FunFam" id="1.10.510.10:FF:000134">
    <property type="entry name" value="Casein kinase I isoform delta-like"/>
    <property type="match status" value="1"/>
</dbReference>
<evidence type="ECO:0000256" key="12">
    <source>
        <dbReference type="PROSITE-ProRule" id="PRU10141"/>
    </source>
</evidence>
<feature type="compositionally biased region" description="Low complexity" evidence="14">
    <location>
        <begin position="350"/>
        <end position="360"/>
    </location>
</feature>
<gene>
    <name evidence="16" type="ORF">ACH5RR_004050</name>
</gene>
<dbReference type="Proteomes" id="UP001630127">
    <property type="component" value="Unassembled WGS sequence"/>
</dbReference>
<proteinExistence type="inferred from homology"/>
<evidence type="ECO:0000256" key="11">
    <source>
        <dbReference type="ARBA" id="ARBA00024949"/>
    </source>
</evidence>
<feature type="compositionally biased region" description="Low complexity" evidence="14">
    <location>
        <begin position="376"/>
        <end position="389"/>
    </location>
</feature>
<name>A0ABD3AWH8_9GENT</name>
<dbReference type="InterPro" id="IPR008271">
    <property type="entry name" value="Ser/Thr_kinase_AS"/>
</dbReference>
<dbReference type="SUPFAM" id="SSF56112">
    <property type="entry name" value="Protein kinase-like (PK-like)"/>
    <property type="match status" value="1"/>
</dbReference>
<keyword evidence="8 12" id="KW-0547">Nucleotide-binding</keyword>
<dbReference type="PANTHER" id="PTHR11909">
    <property type="entry name" value="CASEIN KINASE-RELATED"/>
    <property type="match status" value="1"/>
</dbReference>
<keyword evidence="7" id="KW-0808">Transferase</keyword>
<feature type="domain" description="Protein kinase" evidence="15">
    <location>
        <begin position="9"/>
        <end position="278"/>
    </location>
</feature>
<evidence type="ECO:0000256" key="1">
    <source>
        <dbReference type="ARBA" id="ARBA00004496"/>
    </source>
</evidence>
<feature type="region of interest" description="Disordered" evidence="14">
    <location>
        <begin position="304"/>
        <end position="472"/>
    </location>
</feature>
<evidence type="ECO:0000259" key="15">
    <source>
        <dbReference type="PROSITE" id="PS50011"/>
    </source>
</evidence>
<dbReference type="FunFam" id="3.30.200.20:FF:000538">
    <property type="entry name" value="Putative Casein kinase I"/>
    <property type="match status" value="1"/>
</dbReference>
<dbReference type="InterPro" id="IPR011009">
    <property type="entry name" value="Kinase-like_dom_sf"/>
</dbReference>
<evidence type="ECO:0000313" key="16">
    <source>
        <dbReference type="EMBL" id="KAL3535589.1"/>
    </source>
</evidence>
<accession>A0ABD3AWH8</accession>
<dbReference type="PROSITE" id="PS00108">
    <property type="entry name" value="PROTEIN_KINASE_ST"/>
    <property type="match status" value="1"/>
</dbReference>
<evidence type="ECO:0000256" key="3">
    <source>
        <dbReference type="ARBA" id="ARBA00011245"/>
    </source>
</evidence>
<dbReference type="AlphaFoldDB" id="A0ABD3AWH8"/>
<evidence type="ECO:0000256" key="2">
    <source>
        <dbReference type="ARBA" id="ARBA00005926"/>
    </source>
</evidence>
<comment type="similarity">
    <text evidence="2">Belongs to the protein kinase superfamily. CK1 Ser/Thr protein kinase family. Casein kinase I subfamily.</text>
</comment>
<feature type="compositionally biased region" description="Polar residues" evidence="14">
    <location>
        <begin position="421"/>
        <end position="438"/>
    </location>
</feature>
<dbReference type="InterPro" id="IPR017441">
    <property type="entry name" value="Protein_kinase_ATP_BS"/>
</dbReference>
<dbReference type="PROSITE" id="PS00107">
    <property type="entry name" value="PROTEIN_KINASE_ATP"/>
    <property type="match status" value="1"/>
</dbReference>
<dbReference type="GO" id="GO:0005524">
    <property type="term" value="F:ATP binding"/>
    <property type="evidence" value="ECO:0007669"/>
    <property type="project" value="UniProtKB-UniRule"/>
</dbReference>
<dbReference type="GO" id="GO:0005737">
    <property type="term" value="C:cytoplasm"/>
    <property type="evidence" value="ECO:0007669"/>
    <property type="project" value="UniProtKB-SubCell"/>
</dbReference>
<dbReference type="InterPro" id="IPR000719">
    <property type="entry name" value="Prot_kinase_dom"/>
</dbReference>
<organism evidence="16 17">
    <name type="scientific">Cinchona calisaya</name>
    <dbReference type="NCBI Taxonomy" id="153742"/>
    <lineage>
        <taxon>Eukaryota</taxon>
        <taxon>Viridiplantae</taxon>
        <taxon>Streptophyta</taxon>
        <taxon>Embryophyta</taxon>
        <taxon>Tracheophyta</taxon>
        <taxon>Spermatophyta</taxon>
        <taxon>Magnoliopsida</taxon>
        <taxon>eudicotyledons</taxon>
        <taxon>Gunneridae</taxon>
        <taxon>Pentapetalae</taxon>
        <taxon>asterids</taxon>
        <taxon>lamiids</taxon>
        <taxon>Gentianales</taxon>
        <taxon>Rubiaceae</taxon>
        <taxon>Cinchonoideae</taxon>
        <taxon>Cinchoneae</taxon>
        <taxon>Cinchona</taxon>
    </lineage>
</organism>